<proteinExistence type="predicted"/>
<name>A0A1B8Q6X1_MORLA</name>
<organism evidence="1 2">
    <name type="scientific">Moraxella lacunata</name>
    <dbReference type="NCBI Taxonomy" id="477"/>
    <lineage>
        <taxon>Bacteria</taxon>
        <taxon>Pseudomonadati</taxon>
        <taxon>Pseudomonadota</taxon>
        <taxon>Gammaproteobacteria</taxon>
        <taxon>Moraxellales</taxon>
        <taxon>Moraxellaceae</taxon>
        <taxon>Moraxella</taxon>
    </lineage>
</organism>
<accession>A0A1B8Q6X1</accession>
<comment type="caution">
    <text evidence="1">The sequence shown here is derived from an EMBL/GenBank/DDBJ whole genome shotgun (WGS) entry which is preliminary data.</text>
</comment>
<sequence>MKFITPLLIILSCMAITAMILLSNNQSQFTHISYDMCTHKELSKIALKHGADYMTNHDFDMPALDVIGDKQIIQTIQDEFNQIQSTHSSSDNCHISNLKYHAKHINPKLTSHIPDDVDYISYAPPNIGQDKAVYCHYHFSEQIFTTPHAQSQCHFIYLDNDRLITEDISDLERLHLSLMYDTHQFYKPYSFVYKWHDNTHLRYGMTFATQVNNQRYGYDGIY</sequence>
<reference evidence="1 2" key="1">
    <citation type="submission" date="2016-06" db="EMBL/GenBank/DDBJ databases">
        <title>Draft genome of Moraxella lacunata CCUG 57757A.</title>
        <authorList>
            <person name="Salva-Serra F."/>
            <person name="Engstrom-Jakobsson H."/>
            <person name="Thorell K."/>
            <person name="Gonzales-Siles L."/>
            <person name="Karlsson R."/>
            <person name="Boulund F."/>
            <person name="Engstrand L."/>
            <person name="Kristiansson E."/>
            <person name="Moore E."/>
        </authorList>
    </citation>
    <scope>NUCLEOTIDE SEQUENCE [LARGE SCALE GENOMIC DNA]</scope>
    <source>
        <strain evidence="1 2">CCUG 57757A</strain>
    </source>
</reference>
<dbReference type="OrthoDB" id="6648287at2"/>
<dbReference type="EMBL" id="LZMS01000034">
    <property type="protein sequence ID" value="OBX65515.1"/>
    <property type="molecule type" value="Genomic_DNA"/>
</dbReference>
<dbReference type="Proteomes" id="UP000092607">
    <property type="component" value="Unassembled WGS sequence"/>
</dbReference>
<gene>
    <name evidence="1" type="ORF">A9309_02040</name>
</gene>
<protein>
    <submittedName>
        <fullName evidence="1">Uncharacterized protein</fullName>
    </submittedName>
</protein>
<evidence type="ECO:0000313" key="1">
    <source>
        <dbReference type="EMBL" id="OBX65515.1"/>
    </source>
</evidence>
<dbReference type="AlphaFoldDB" id="A0A1B8Q6X1"/>
<dbReference type="RefSeq" id="WP_065256629.1">
    <property type="nucleotide sequence ID" value="NZ_JARDJM010000005.1"/>
</dbReference>
<evidence type="ECO:0000313" key="2">
    <source>
        <dbReference type="Proteomes" id="UP000092607"/>
    </source>
</evidence>